<accession>A0A514D4G4</accession>
<keyword evidence="6" id="KW-0693">Viral RNA replication</keyword>
<dbReference type="GO" id="GO:0000166">
    <property type="term" value="F:nucleotide binding"/>
    <property type="evidence" value="ECO:0007669"/>
    <property type="project" value="UniProtKB-KW"/>
</dbReference>
<feature type="domain" description="RdRp catalytic" evidence="10">
    <location>
        <begin position="299"/>
        <end position="435"/>
    </location>
</feature>
<dbReference type="GO" id="GO:0046872">
    <property type="term" value="F:metal ion binding"/>
    <property type="evidence" value="ECO:0007669"/>
    <property type="project" value="UniProtKB-KW"/>
</dbReference>
<proteinExistence type="predicted"/>
<dbReference type="InterPro" id="IPR043502">
    <property type="entry name" value="DNA/RNA_pol_sf"/>
</dbReference>
<feature type="binding site" evidence="9">
    <location>
        <position position="404"/>
    </location>
    <ligand>
        <name>Mg(2+)</name>
        <dbReference type="ChEBI" id="CHEBI:18420"/>
        <label>2</label>
    </ligand>
</feature>
<evidence type="ECO:0000256" key="7">
    <source>
        <dbReference type="ARBA" id="ARBA00030248"/>
    </source>
</evidence>
<dbReference type="InterPro" id="IPR007096">
    <property type="entry name" value="RNA-dir_Rpol_cat_phage"/>
</dbReference>
<evidence type="ECO:0000256" key="6">
    <source>
        <dbReference type="ARBA" id="ARBA00022953"/>
    </source>
</evidence>
<evidence type="ECO:0000256" key="3">
    <source>
        <dbReference type="ARBA" id="ARBA00022679"/>
    </source>
</evidence>
<keyword evidence="9" id="KW-0479">Metal-binding</keyword>
<protein>
    <recommendedName>
        <fullName evidence="1">RNA-directed RNA polymerase</fullName>
        <ecNumber evidence="1">2.7.7.48</ecNumber>
    </recommendedName>
    <alternativeName>
        <fullName evidence="7">RNA replicase beta chain</fullName>
    </alternativeName>
</protein>
<keyword evidence="9" id="KW-0460">Magnesium</keyword>
<dbReference type="EC" id="2.7.7.48" evidence="1"/>
<keyword evidence="3" id="KW-0808">Transferase</keyword>
<evidence type="ECO:0000256" key="4">
    <source>
        <dbReference type="ARBA" id="ARBA00022695"/>
    </source>
</evidence>
<organism evidence="11">
    <name type="scientific">Leviviridae sp</name>
    <dbReference type="NCBI Taxonomy" id="2027243"/>
    <lineage>
        <taxon>Viruses</taxon>
        <taxon>Riboviria</taxon>
        <taxon>Orthornavirae</taxon>
        <taxon>Lenarviricota</taxon>
        <taxon>Leviviricetes</taxon>
        <taxon>Norzivirales</taxon>
        <taxon>Fiersviridae</taxon>
    </lineage>
</organism>
<dbReference type="GO" id="GO:0003968">
    <property type="term" value="F:RNA-directed RNA polymerase activity"/>
    <property type="evidence" value="ECO:0007669"/>
    <property type="project" value="UniProtKB-KW"/>
</dbReference>
<gene>
    <name evidence="11" type="ORF">H4Bulk46313_000002</name>
</gene>
<feature type="binding site" evidence="9">
    <location>
        <position position="403"/>
    </location>
    <ligand>
        <name>Mg(2+)</name>
        <dbReference type="ChEBI" id="CHEBI:18420"/>
        <label>2</label>
    </ligand>
</feature>
<sequence length="609" mass="69835">MVYHNSLEPYSSLTVQLYHDIAQCYPDTRESRLDIKKLTSRLDKEGISFLTKTLPKLGKAIDTALHSDAPLLVSGFSLKPGTSIPRFLGWLIERVFTFEGYVRSDPDITALKHLRQFLYFTYKLKLPYDSKTENSVVESFVHTQEELHSLDFPLEVSPVLREARSFISRLFGGLDVRDIIPRHGPGAVSTGEEVGEKSNFSRIYSHTEMMYSFTEYFMLGLNQVVDQLDWIESLEVLTHGTASVVLVPKDSRGPRLISKEPLELQWIQQGIQKLLYSWIERHPMTRGFVNFTDQTINRNLALDASRTCEYVTLDMKDASDRVTLKLVERLFSGTSLYDALIASRSEYTRLPDGKEVRLSTFAPMGSAVCFPIEALCFYALAVSVLHIHKYRGLEHPRVYVYGDDIIVRREDYSFLLHYFPLVGLRFNEGKCCVAGFFRESCGCDAYKGVDVTPIRMRATWSHRRSRDASELLSYVELSNSLWDRGYWGVATMIERLVEAKYGLLPYVRQKSLYRDLAGRKSIDSSALIGWYRPHVHQSVANRSRVRTRFSADLHRIEIRNWIVRPVLKQYKVDGWQECLRVLNTGSTGADTGVYALPHRICLRRGWAAA</sequence>
<dbReference type="InterPro" id="IPR005093">
    <property type="entry name" value="RNArep_beta"/>
</dbReference>
<evidence type="ECO:0000256" key="9">
    <source>
        <dbReference type="PIRSR" id="PIRSR605093-1"/>
    </source>
</evidence>
<evidence type="ECO:0000256" key="8">
    <source>
        <dbReference type="ARBA" id="ARBA00048744"/>
    </source>
</evidence>
<comment type="cofactor">
    <cofactor evidence="9">
        <name>Mg(2+)</name>
        <dbReference type="ChEBI" id="CHEBI:18420"/>
    </cofactor>
    <text evidence="9">Binds 2 Mg(2+) per subunit.</text>
</comment>
<dbReference type="SUPFAM" id="SSF56672">
    <property type="entry name" value="DNA/RNA polymerases"/>
    <property type="match status" value="1"/>
</dbReference>
<evidence type="ECO:0000256" key="5">
    <source>
        <dbReference type="ARBA" id="ARBA00022741"/>
    </source>
</evidence>
<keyword evidence="2 11" id="KW-0696">RNA-directed RNA polymerase</keyword>
<keyword evidence="4" id="KW-0548">Nucleotidyltransferase</keyword>
<dbReference type="Pfam" id="PF03431">
    <property type="entry name" value="RNA_replicase_B"/>
    <property type="match status" value="1"/>
</dbReference>
<keyword evidence="5" id="KW-0547">Nucleotide-binding</keyword>
<dbReference type="EMBL" id="MN034119">
    <property type="protein sequence ID" value="QDH88477.1"/>
    <property type="molecule type" value="Genomic_RNA"/>
</dbReference>
<dbReference type="PROSITE" id="PS50522">
    <property type="entry name" value="RDRP_PHAGE"/>
    <property type="match status" value="1"/>
</dbReference>
<comment type="catalytic activity">
    <reaction evidence="8">
        <text>RNA(n) + a ribonucleoside 5'-triphosphate = RNA(n+1) + diphosphate</text>
        <dbReference type="Rhea" id="RHEA:21248"/>
        <dbReference type="Rhea" id="RHEA-COMP:14527"/>
        <dbReference type="Rhea" id="RHEA-COMP:17342"/>
        <dbReference type="ChEBI" id="CHEBI:33019"/>
        <dbReference type="ChEBI" id="CHEBI:61557"/>
        <dbReference type="ChEBI" id="CHEBI:140395"/>
        <dbReference type="EC" id="2.7.7.48"/>
    </reaction>
</comment>
<evidence type="ECO:0000259" key="10">
    <source>
        <dbReference type="PROSITE" id="PS50522"/>
    </source>
</evidence>
<feature type="binding site" evidence="9">
    <location>
        <position position="314"/>
    </location>
    <ligand>
        <name>Mg(2+)</name>
        <dbReference type="ChEBI" id="CHEBI:18420"/>
        <label>2</label>
    </ligand>
</feature>
<evidence type="ECO:0000256" key="1">
    <source>
        <dbReference type="ARBA" id="ARBA00012494"/>
    </source>
</evidence>
<name>A0A514D4G4_9VIRU</name>
<evidence type="ECO:0000256" key="2">
    <source>
        <dbReference type="ARBA" id="ARBA00022484"/>
    </source>
</evidence>
<reference evidence="11" key="1">
    <citation type="submission" date="2019-05" db="EMBL/GenBank/DDBJ databases">
        <title>Metatranscriptomic reconstruction reveals RNA viruses with the potential to shape carbon cycling in soil.</title>
        <authorList>
            <person name="Starr E.P."/>
            <person name="Nuccio E."/>
            <person name="Pett-Ridge J."/>
            <person name="Banfield J.F."/>
            <person name="Firestone M.K."/>
        </authorList>
    </citation>
    <scope>NUCLEOTIDE SEQUENCE</scope>
    <source>
        <strain evidence="11">H4_Bulk_46_scaffold_313</strain>
    </source>
</reference>
<evidence type="ECO:0000313" key="11">
    <source>
        <dbReference type="EMBL" id="QDH88477.1"/>
    </source>
</evidence>
<dbReference type="GO" id="GO:0039694">
    <property type="term" value="P:viral RNA genome replication"/>
    <property type="evidence" value="ECO:0007669"/>
    <property type="project" value="InterPro"/>
</dbReference>